<dbReference type="Pfam" id="PF00430">
    <property type="entry name" value="ATP-synt_B"/>
    <property type="match status" value="1"/>
</dbReference>
<keyword evidence="17" id="KW-1185">Reference proteome</keyword>
<comment type="subunit">
    <text evidence="12 13">F-type ATPases have 2 components, F(1) - the catalytic core - and F(0) - the membrane proton channel. F(1) has five subunits: alpha(3), beta(3), gamma(1), delta(1), epsilon(1). F(0) has three main subunits: a(1), b(2) and c(10-14). The alpha and beta chains form an alternating ring which encloses part of the gamma chain. F(1) is attached to F(0) by a central stalk formed by the gamma and epsilon chains, while a peripheral stalk is formed by the delta and b chains.</text>
</comment>
<dbReference type="EMBL" id="CP080647">
    <property type="protein sequence ID" value="QYX76024.1"/>
    <property type="molecule type" value="Genomic_DNA"/>
</dbReference>
<protein>
    <recommendedName>
        <fullName evidence="13">ATP synthase subunit b</fullName>
    </recommendedName>
    <alternativeName>
        <fullName evidence="13">ATP synthase F(0) sector subunit b</fullName>
    </alternativeName>
    <alternativeName>
        <fullName evidence="13">ATPase subunit I</fullName>
    </alternativeName>
    <alternativeName>
        <fullName evidence="13">F-type ATPase subunit b</fullName>
        <shortName evidence="13">F-ATPase subunit b</shortName>
    </alternativeName>
</protein>
<accession>A0ABX8XKE3</accession>
<comment type="subcellular location">
    <subcellularLocation>
        <location evidence="1 13">Cell membrane</location>
        <topology evidence="1 13">Single-pass membrane protein</topology>
    </subcellularLocation>
</comment>
<evidence type="ECO:0000256" key="2">
    <source>
        <dbReference type="ARBA" id="ARBA00005513"/>
    </source>
</evidence>
<evidence type="ECO:0000256" key="13">
    <source>
        <dbReference type="HAMAP-Rule" id="MF_01398"/>
    </source>
</evidence>
<evidence type="ECO:0000256" key="9">
    <source>
        <dbReference type="ARBA" id="ARBA00023136"/>
    </source>
</evidence>
<keyword evidence="3 13" id="KW-0813">Transport</keyword>
<keyword evidence="7 13" id="KW-1133">Transmembrane helix</keyword>
<keyword evidence="5 13" id="KW-0812">Transmembrane</keyword>
<gene>
    <name evidence="13" type="primary">atpF</name>
    <name evidence="16" type="ORF">K1J60_05450</name>
</gene>
<evidence type="ECO:0000313" key="17">
    <source>
        <dbReference type="Proteomes" id="UP000827138"/>
    </source>
</evidence>
<evidence type="ECO:0000256" key="7">
    <source>
        <dbReference type="ARBA" id="ARBA00022989"/>
    </source>
</evidence>
<evidence type="ECO:0000256" key="15">
    <source>
        <dbReference type="SAM" id="Coils"/>
    </source>
</evidence>
<keyword evidence="4 13" id="KW-0138">CF(0)</keyword>
<dbReference type="Proteomes" id="UP000827138">
    <property type="component" value="Chromosome"/>
</dbReference>
<keyword evidence="6 13" id="KW-0375">Hydrogen ion transport</keyword>
<dbReference type="HAMAP" id="MF_01398">
    <property type="entry name" value="ATP_synth_b_bprime"/>
    <property type="match status" value="1"/>
</dbReference>
<evidence type="ECO:0000256" key="4">
    <source>
        <dbReference type="ARBA" id="ARBA00022547"/>
    </source>
</evidence>
<evidence type="ECO:0000256" key="14">
    <source>
        <dbReference type="RuleBase" id="RU003848"/>
    </source>
</evidence>
<evidence type="ECO:0000256" key="5">
    <source>
        <dbReference type="ARBA" id="ARBA00022692"/>
    </source>
</evidence>
<dbReference type="InterPro" id="IPR002146">
    <property type="entry name" value="ATP_synth_b/b'su_bac/chlpt"/>
</dbReference>
<evidence type="ECO:0000256" key="1">
    <source>
        <dbReference type="ARBA" id="ARBA00004162"/>
    </source>
</evidence>
<evidence type="ECO:0000313" key="16">
    <source>
        <dbReference type="EMBL" id="QYX76024.1"/>
    </source>
</evidence>
<reference evidence="16 17" key="1">
    <citation type="submission" date="2021-08" db="EMBL/GenBank/DDBJ databases">
        <authorList>
            <person name="Ping M."/>
        </authorList>
    </citation>
    <scope>NUCLEOTIDE SEQUENCE [LARGE SCALE GENOMIC DNA]</scope>
    <source>
        <strain evidence="16 17">MG28</strain>
    </source>
</reference>
<dbReference type="InterPro" id="IPR028987">
    <property type="entry name" value="ATP_synth_B-like_membr_sf"/>
</dbReference>
<comment type="function">
    <text evidence="13">Component of the F(0) channel, it forms part of the peripheral stalk, linking F(1) to F(0).</text>
</comment>
<dbReference type="RefSeq" id="WP_220645164.1">
    <property type="nucleotide sequence ID" value="NZ_CP080647.1"/>
</dbReference>
<evidence type="ECO:0000256" key="3">
    <source>
        <dbReference type="ARBA" id="ARBA00022448"/>
    </source>
</evidence>
<feature type="transmembrane region" description="Helical" evidence="13">
    <location>
        <begin position="14"/>
        <end position="36"/>
    </location>
</feature>
<organism evidence="16 17">
    <name type="scientific">Streptomyces akebiae</name>
    <dbReference type="NCBI Taxonomy" id="2865673"/>
    <lineage>
        <taxon>Bacteria</taxon>
        <taxon>Bacillati</taxon>
        <taxon>Actinomycetota</taxon>
        <taxon>Actinomycetes</taxon>
        <taxon>Kitasatosporales</taxon>
        <taxon>Streptomycetaceae</taxon>
        <taxon>Streptomyces</taxon>
    </lineage>
</organism>
<keyword evidence="10 13" id="KW-0066">ATP synthesis</keyword>
<dbReference type="PANTHER" id="PTHR33445:SF1">
    <property type="entry name" value="ATP SYNTHASE SUBUNIT B"/>
    <property type="match status" value="1"/>
</dbReference>
<dbReference type="InterPro" id="IPR050059">
    <property type="entry name" value="ATP_synthase_B_chain"/>
</dbReference>
<comment type="similarity">
    <text evidence="2 13 14">Belongs to the ATPase B chain family.</text>
</comment>
<evidence type="ECO:0000256" key="12">
    <source>
        <dbReference type="ARBA" id="ARBA00025830"/>
    </source>
</evidence>
<feature type="coiled-coil region" evidence="15">
    <location>
        <begin position="43"/>
        <end position="88"/>
    </location>
</feature>
<evidence type="ECO:0000256" key="8">
    <source>
        <dbReference type="ARBA" id="ARBA00023065"/>
    </source>
</evidence>
<evidence type="ECO:0000256" key="10">
    <source>
        <dbReference type="ARBA" id="ARBA00023310"/>
    </source>
</evidence>
<name>A0ABX8XKE3_9ACTN</name>
<evidence type="ECO:0000256" key="6">
    <source>
        <dbReference type="ARBA" id="ARBA00022781"/>
    </source>
</evidence>
<keyword evidence="8 13" id="KW-0406">Ion transport</keyword>
<dbReference type="SUPFAM" id="SSF81573">
    <property type="entry name" value="F1F0 ATP synthase subunit B, membrane domain"/>
    <property type="match status" value="1"/>
</dbReference>
<keyword evidence="9 13" id="KW-0472">Membrane</keyword>
<dbReference type="CDD" id="cd06503">
    <property type="entry name" value="ATP-synt_Fo_b"/>
    <property type="match status" value="1"/>
</dbReference>
<proteinExistence type="inferred from homology"/>
<sequence length="173" mass="18670">MDLLPMDIGPLNPVVGELVVAAVLFALVFLFFVRFVPRIQRVLDEREAATKGTEAEAEALREQARTKRTQAAAALAEARHEAARIRQRAVEEGAALIAEARADGRREYTTLLAEGHARLAADRATAEAELRVHVAELASDLAARIIGEPIDAGNCGRIHDEPAATTRPHPPSS</sequence>
<dbReference type="PANTHER" id="PTHR33445">
    <property type="entry name" value="ATP SYNTHASE SUBUNIT B', CHLOROPLASTIC"/>
    <property type="match status" value="1"/>
</dbReference>
<keyword evidence="13" id="KW-1003">Cell membrane</keyword>
<dbReference type="Gene3D" id="1.20.5.620">
    <property type="entry name" value="F1F0 ATP synthase subunit B, membrane domain"/>
    <property type="match status" value="1"/>
</dbReference>
<comment type="function">
    <text evidence="11 13">F(1)F(0) ATP synthase produces ATP from ADP in the presence of a proton or sodium gradient. F-type ATPases consist of two structural domains, F(1) containing the extramembraneous catalytic core and F(0) containing the membrane proton channel, linked together by a central stalk and a peripheral stalk. During catalysis, ATP synthesis in the catalytic domain of F(1) is coupled via a rotary mechanism of the central stalk subunits to proton translocation.</text>
</comment>
<keyword evidence="15" id="KW-0175">Coiled coil</keyword>
<evidence type="ECO:0000256" key="11">
    <source>
        <dbReference type="ARBA" id="ARBA00025198"/>
    </source>
</evidence>